<feature type="compositionally biased region" description="Polar residues" evidence="1">
    <location>
        <begin position="329"/>
        <end position="339"/>
    </location>
</feature>
<organism evidence="2 3">
    <name type="scientific">Syncephalis pseudoplumigaleata</name>
    <dbReference type="NCBI Taxonomy" id="1712513"/>
    <lineage>
        <taxon>Eukaryota</taxon>
        <taxon>Fungi</taxon>
        <taxon>Fungi incertae sedis</taxon>
        <taxon>Zoopagomycota</taxon>
        <taxon>Zoopagomycotina</taxon>
        <taxon>Zoopagomycetes</taxon>
        <taxon>Zoopagales</taxon>
        <taxon>Piptocephalidaceae</taxon>
        <taxon>Syncephalis</taxon>
    </lineage>
</organism>
<feature type="region of interest" description="Disordered" evidence="1">
    <location>
        <begin position="300"/>
        <end position="343"/>
    </location>
</feature>
<name>A0A4V1J1Q5_9FUNG</name>
<evidence type="ECO:0000313" key="2">
    <source>
        <dbReference type="EMBL" id="RKP25879.1"/>
    </source>
</evidence>
<proteinExistence type="predicted"/>
<keyword evidence="3" id="KW-1185">Reference proteome</keyword>
<feature type="region of interest" description="Disordered" evidence="1">
    <location>
        <begin position="144"/>
        <end position="194"/>
    </location>
</feature>
<feature type="region of interest" description="Disordered" evidence="1">
    <location>
        <begin position="51"/>
        <end position="79"/>
    </location>
</feature>
<evidence type="ECO:0000313" key="3">
    <source>
        <dbReference type="Proteomes" id="UP000278143"/>
    </source>
</evidence>
<feature type="compositionally biased region" description="Low complexity" evidence="1">
    <location>
        <begin position="302"/>
        <end position="317"/>
    </location>
</feature>
<sequence>MSDNQALHDNRAEDNAAAAAAAAAAASSHHAALFSGDTTAVGAPNPYNMDPTAVYRQQSSEPSVLGGEGLQQSHYLPMEPPVGSQPVLGYGMGYVPSQVGGEAAASMYGVPMAAGSASSSQGRNKPAKRKQRCIKYNLTDTCVNSPRKERKKGIKRGPYKRRQKAEHESETGHGQLTSGTAEEDTSFTGNGVGIAGQNLPSQDISYYPAYYPAQQPMIYDPSQLSQAQPGSYYYMSAPPPPPPPSHAAHQLHAGAATAPPPAGYYYPHYYQAAASAPPPPQVAQPPQYTHTFPSGALSMHPQGGQAATSTGASVATTTGGGGGGIANPSDAQQNNNDGSHTFAFPGGLQHTAAVMIAPVIALSPTVVYKRRDSKIDILSELCTAVLDPMLA</sequence>
<dbReference type="OrthoDB" id="5575144at2759"/>
<reference evidence="3" key="1">
    <citation type="journal article" date="2018" name="Nat. Microbiol.">
        <title>Leveraging single-cell genomics to expand the fungal tree of life.</title>
        <authorList>
            <person name="Ahrendt S.R."/>
            <person name="Quandt C.A."/>
            <person name="Ciobanu D."/>
            <person name="Clum A."/>
            <person name="Salamov A."/>
            <person name="Andreopoulos B."/>
            <person name="Cheng J.F."/>
            <person name="Woyke T."/>
            <person name="Pelin A."/>
            <person name="Henrissat B."/>
            <person name="Reynolds N.K."/>
            <person name="Benny G.L."/>
            <person name="Smith M.E."/>
            <person name="James T.Y."/>
            <person name="Grigoriev I.V."/>
        </authorList>
    </citation>
    <scope>NUCLEOTIDE SEQUENCE [LARGE SCALE GENOMIC DNA]</scope>
    <source>
        <strain evidence="3">Benny S71-1</strain>
    </source>
</reference>
<evidence type="ECO:0000256" key="1">
    <source>
        <dbReference type="SAM" id="MobiDB-lite"/>
    </source>
</evidence>
<dbReference type="Proteomes" id="UP000278143">
    <property type="component" value="Unassembled WGS sequence"/>
</dbReference>
<gene>
    <name evidence="2" type="ORF">SYNPS1DRAFT_22248</name>
</gene>
<dbReference type="EMBL" id="KZ989584">
    <property type="protein sequence ID" value="RKP25879.1"/>
    <property type="molecule type" value="Genomic_DNA"/>
</dbReference>
<feature type="compositionally biased region" description="Basic residues" evidence="1">
    <location>
        <begin position="148"/>
        <end position="164"/>
    </location>
</feature>
<accession>A0A4V1J1Q5</accession>
<protein>
    <submittedName>
        <fullName evidence="2">Uncharacterized protein</fullName>
    </submittedName>
</protein>
<dbReference type="AlphaFoldDB" id="A0A4V1J1Q5"/>